<evidence type="ECO:0008006" key="8">
    <source>
        <dbReference type="Google" id="ProtNLM"/>
    </source>
</evidence>
<dbReference type="GO" id="GO:0034257">
    <property type="term" value="F:nicotinamide riboside transmembrane transporter activity"/>
    <property type="evidence" value="ECO:0007669"/>
    <property type="project" value="InterPro"/>
</dbReference>
<evidence type="ECO:0000256" key="5">
    <source>
        <dbReference type="SAM" id="Phobius"/>
    </source>
</evidence>
<keyword evidence="2 5" id="KW-0812">Transmembrane</keyword>
<evidence type="ECO:0000256" key="4">
    <source>
        <dbReference type="ARBA" id="ARBA00023136"/>
    </source>
</evidence>
<dbReference type="Pfam" id="PF04973">
    <property type="entry name" value="NMN_transporter"/>
    <property type="match status" value="1"/>
</dbReference>
<dbReference type="GO" id="GO:0016020">
    <property type="term" value="C:membrane"/>
    <property type="evidence" value="ECO:0007669"/>
    <property type="project" value="UniProtKB-SubCell"/>
</dbReference>
<dbReference type="GeneID" id="55613853"/>
<dbReference type="KEGG" id="vg:55613853"/>
<evidence type="ECO:0000256" key="1">
    <source>
        <dbReference type="ARBA" id="ARBA00004141"/>
    </source>
</evidence>
<evidence type="ECO:0000313" key="7">
    <source>
        <dbReference type="Proteomes" id="UP000290536"/>
    </source>
</evidence>
<reference evidence="6 7" key="1">
    <citation type="submission" date="2019-01" db="EMBL/GenBank/DDBJ databases">
        <authorList>
            <person name="Mendiola A."/>
            <person name="Dhungana S."/>
            <person name="Koga A.P."/>
            <person name="Garlena R.A."/>
            <person name="Russell D.A."/>
            <person name="Pope W.H."/>
            <person name="Jacobs-Sera D."/>
            <person name="Hatfull G.F."/>
        </authorList>
    </citation>
    <scope>NUCLEOTIDE SEQUENCE [LARGE SCALE GENOMIC DNA]</scope>
</reference>
<dbReference type="Proteomes" id="UP000290536">
    <property type="component" value="Segment"/>
</dbReference>
<evidence type="ECO:0000256" key="2">
    <source>
        <dbReference type="ARBA" id="ARBA00022692"/>
    </source>
</evidence>
<name>A0A410TB54_9CAUD</name>
<organism evidence="6 7">
    <name type="scientific">Gordonia phage Rickmore</name>
    <dbReference type="NCBI Taxonomy" id="2507854"/>
    <lineage>
        <taxon>Viruses</taxon>
        <taxon>Duplodnaviria</taxon>
        <taxon>Heunggongvirae</taxon>
        <taxon>Uroviricota</taxon>
        <taxon>Caudoviricetes</taxon>
        <taxon>Deejayvirinae</taxon>
        <taxon>Kenoshavirus</taxon>
        <taxon>Kenoshavirus rickmore</taxon>
    </lineage>
</organism>
<dbReference type="EMBL" id="MK376953">
    <property type="protein sequence ID" value="QAU06299.1"/>
    <property type="molecule type" value="Genomic_DNA"/>
</dbReference>
<feature type="transmembrane region" description="Helical" evidence="5">
    <location>
        <begin position="24"/>
        <end position="41"/>
    </location>
</feature>
<evidence type="ECO:0000256" key="3">
    <source>
        <dbReference type="ARBA" id="ARBA00022989"/>
    </source>
</evidence>
<dbReference type="RefSeq" id="YP_009843562.1">
    <property type="nucleotide sequence ID" value="NC_048749.1"/>
</dbReference>
<keyword evidence="7" id="KW-1185">Reference proteome</keyword>
<keyword evidence="3 5" id="KW-1133">Transmembrane helix</keyword>
<evidence type="ECO:0000313" key="6">
    <source>
        <dbReference type="EMBL" id="QAU06299.1"/>
    </source>
</evidence>
<proteinExistence type="predicted"/>
<feature type="transmembrane region" description="Helical" evidence="5">
    <location>
        <begin position="47"/>
        <end position="67"/>
    </location>
</feature>
<comment type="subcellular location">
    <subcellularLocation>
        <location evidence="1">Membrane</location>
        <topology evidence="1">Multi-pass membrane protein</topology>
    </subcellularLocation>
</comment>
<protein>
    <recommendedName>
        <fullName evidence="8">Nicotinate ribosyltransferase</fullName>
    </recommendedName>
</protein>
<gene>
    <name evidence="6" type="primary">65</name>
    <name evidence="6" type="ORF">SEA_RICKMORE_65</name>
</gene>
<dbReference type="InterPro" id="IPR006419">
    <property type="entry name" value="NMN_transpt_PnuC"/>
</dbReference>
<accession>A0A410TB54</accession>
<keyword evidence="4 5" id="KW-0472">Membrane</keyword>
<sequence length="174" mass="19785">MEWWSWLLTSVGMTGIFLTTQKKIAGFAIGLGAQCLWIVYATTTSQYGFIFSAFGYGTINAIGLWKWNRDSKKEALMGDPPPIPEGVTLFTLLPDKDQYFPQVCIEVEHEEGLYGYKQYGPTPEQQAQSYLDLHKNLVAVLVHEMSERVGKFEPRLKKFDEEVRVWNQPSIIAG</sequence>